<dbReference type="InterPro" id="IPR002347">
    <property type="entry name" value="SDR_fam"/>
</dbReference>
<dbReference type="Pfam" id="PF00106">
    <property type="entry name" value="adh_short"/>
    <property type="match status" value="1"/>
</dbReference>
<dbReference type="Gene3D" id="3.40.50.720">
    <property type="entry name" value="NAD(P)-binding Rossmann-like Domain"/>
    <property type="match status" value="1"/>
</dbReference>
<dbReference type="PROSITE" id="PS00061">
    <property type="entry name" value="ADH_SHORT"/>
    <property type="match status" value="1"/>
</dbReference>
<keyword evidence="3" id="KW-1133">Transmembrane helix</keyword>
<dbReference type="PRINTS" id="PR00081">
    <property type="entry name" value="GDHRDH"/>
</dbReference>
<comment type="similarity">
    <text evidence="1">Belongs to the short-chain dehydrogenases/reductases (SDR) family.</text>
</comment>
<keyword evidence="2" id="KW-0560">Oxidoreductase</keyword>
<dbReference type="RefSeq" id="WP_086817492.1">
    <property type="nucleotide sequence ID" value="NZ_BJMM01000002.1"/>
</dbReference>
<name>A0A4Y3QRK6_STRCI</name>
<dbReference type="GO" id="GO:0016491">
    <property type="term" value="F:oxidoreductase activity"/>
    <property type="evidence" value="ECO:0007669"/>
    <property type="project" value="UniProtKB-KW"/>
</dbReference>
<evidence type="ECO:0000256" key="1">
    <source>
        <dbReference type="ARBA" id="ARBA00006484"/>
    </source>
</evidence>
<accession>A0A4Y3QRK6</accession>
<dbReference type="CDD" id="cd05233">
    <property type="entry name" value="SDR_c"/>
    <property type="match status" value="1"/>
</dbReference>
<evidence type="ECO:0000313" key="4">
    <source>
        <dbReference type="EMBL" id="GEB47925.1"/>
    </source>
</evidence>
<protein>
    <submittedName>
        <fullName evidence="4">Short-chain dehydrogenase</fullName>
    </submittedName>
</protein>
<dbReference type="PANTHER" id="PTHR43669:SF3">
    <property type="entry name" value="ALCOHOL DEHYDROGENASE, PUTATIVE (AFU_ORTHOLOGUE AFUA_3G03445)-RELATED"/>
    <property type="match status" value="1"/>
</dbReference>
<evidence type="ECO:0000256" key="2">
    <source>
        <dbReference type="ARBA" id="ARBA00023002"/>
    </source>
</evidence>
<reference evidence="4 5" key="1">
    <citation type="submission" date="2019-06" db="EMBL/GenBank/DDBJ databases">
        <title>Whole genome shotgun sequence of Streptomyces cacaoi subsp. cacaoi NBRC 12748.</title>
        <authorList>
            <person name="Hosoyama A."/>
            <person name="Uohara A."/>
            <person name="Ohji S."/>
            <person name="Ichikawa N."/>
        </authorList>
    </citation>
    <scope>NUCLEOTIDE SEQUENCE [LARGE SCALE GENOMIC DNA]</scope>
    <source>
        <strain evidence="4 5">NBRC 12748</strain>
    </source>
</reference>
<evidence type="ECO:0000313" key="5">
    <source>
        <dbReference type="Proteomes" id="UP000319210"/>
    </source>
</evidence>
<dbReference type="InterPro" id="IPR036291">
    <property type="entry name" value="NAD(P)-bd_dom_sf"/>
</dbReference>
<dbReference type="EMBL" id="BJMM01000002">
    <property type="protein sequence ID" value="GEB47925.1"/>
    <property type="molecule type" value="Genomic_DNA"/>
</dbReference>
<proteinExistence type="inferred from homology"/>
<gene>
    <name evidence="4" type="ORF">SCA03_04760</name>
</gene>
<dbReference type="SUPFAM" id="SSF51735">
    <property type="entry name" value="NAD(P)-binding Rossmann-fold domains"/>
    <property type="match status" value="1"/>
</dbReference>
<dbReference type="AlphaFoldDB" id="A0A4Y3QRK6"/>
<keyword evidence="3" id="KW-0812">Transmembrane</keyword>
<keyword evidence="3" id="KW-0472">Membrane</keyword>
<comment type="caution">
    <text evidence="4">The sequence shown here is derived from an EMBL/GenBank/DDBJ whole genome shotgun (WGS) entry which is preliminary data.</text>
</comment>
<dbReference type="Proteomes" id="UP000319210">
    <property type="component" value="Unassembled WGS sequence"/>
</dbReference>
<evidence type="ECO:0000256" key="3">
    <source>
        <dbReference type="SAM" id="Phobius"/>
    </source>
</evidence>
<dbReference type="InterPro" id="IPR020904">
    <property type="entry name" value="Sc_DH/Rdtase_CS"/>
</dbReference>
<keyword evidence="5" id="KW-1185">Reference proteome</keyword>
<organism evidence="4 5">
    <name type="scientific">Streptomyces cacaoi</name>
    <dbReference type="NCBI Taxonomy" id="1898"/>
    <lineage>
        <taxon>Bacteria</taxon>
        <taxon>Bacillati</taxon>
        <taxon>Actinomycetota</taxon>
        <taxon>Actinomycetes</taxon>
        <taxon>Kitasatosporales</taxon>
        <taxon>Streptomycetaceae</taxon>
        <taxon>Streptomyces</taxon>
    </lineage>
</organism>
<dbReference type="OrthoDB" id="4690547at2"/>
<dbReference type="PANTHER" id="PTHR43669">
    <property type="entry name" value="5-KETO-D-GLUCONATE 5-REDUCTASE"/>
    <property type="match status" value="1"/>
</dbReference>
<sequence length="291" mass="30175">MDWPAGEAALVTGAASGIGLGIARALVAAGAKVALVDVDETRLAGAEKALRDAGGTVAALPFDISETGRWESVADRAEDALGPISVLCNVAGVHGGSTVEQTPLQVWRWVHSVNIDAQFASAAAFLPRFKSRGRRSHILNTASVAGLLPMAGVAAYASSKFAGVGLSMGLREELRGTNVGVSLLVPGAVATPINFNAGAAEAKLLGRAMDTAVAEENSALLLRGADPDRVGEQVVEAVQQREFLIVTHREWAPFLARVHREIERAHAEFDGRHGPDPVAVAMADGEGAVSP</sequence>
<feature type="transmembrane region" description="Helical" evidence="3">
    <location>
        <begin position="138"/>
        <end position="159"/>
    </location>
</feature>